<sequence length="155" mass="18407">MAGYIIHIEYREGQELAWVEINGLSEESRSARKCRFQTIGWILDVVDTAHNKTHPDNLLNESFALDALIKYAKMDAKSAEQLLVAKNWRKRFEVVWEHLDDFEREEAVTLNYDYWDNYWPGFDTYNVTLRKFLMNYKPQISDVRHYDPDALDLTP</sequence>
<reference evidence="1 2" key="1">
    <citation type="submission" date="2015-03" db="EMBL/GenBank/DDBJ databases">
        <title>Comparative genomics of Pseudomonas insights into diversity of traits involved in vanlence and defense.</title>
        <authorList>
            <person name="Qin Y."/>
        </authorList>
    </citation>
    <scope>NUCLEOTIDE SEQUENCE [LARGE SCALE GENOMIC DNA]</scope>
    <source>
        <strain evidence="1 2">H24</strain>
    </source>
</reference>
<protein>
    <submittedName>
        <fullName evidence="1">Uncharacterized protein</fullName>
    </submittedName>
</protein>
<dbReference type="EMBL" id="LACH01000039">
    <property type="protein sequence ID" value="KJZ64353.1"/>
    <property type="molecule type" value="Genomic_DNA"/>
</dbReference>
<dbReference type="RefSeq" id="WP_046054935.1">
    <property type="nucleotide sequence ID" value="NZ_LACH01000039.1"/>
</dbReference>
<gene>
    <name evidence="1" type="ORF">VD17_17880</name>
</gene>
<proteinExistence type="predicted"/>
<organism evidence="1 2">
    <name type="scientific">Pseudomonas fluorescens</name>
    <dbReference type="NCBI Taxonomy" id="294"/>
    <lineage>
        <taxon>Bacteria</taxon>
        <taxon>Pseudomonadati</taxon>
        <taxon>Pseudomonadota</taxon>
        <taxon>Gammaproteobacteria</taxon>
        <taxon>Pseudomonadales</taxon>
        <taxon>Pseudomonadaceae</taxon>
        <taxon>Pseudomonas</taxon>
    </lineage>
</organism>
<accession>A0A0F4V661</accession>
<evidence type="ECO:0000313" key="2">
    <source>
        <dbReference type="Proteomes" id="UP000033400"/>
    </source>
</evidence>
<dbReference type="PATRIC" id="fig|294.133.peg.3196"/>
<evidence type="ECO:0000313" key="1">
    <source>
        <dbReference type="EMBL" id="KJZ64353.1"/>
    </source>
</evidence>
<dbReference type="OrthoDB" id="7022522at2"/>
<dbReference type="AlphaFoldDB" id="A0A0F4V661"/>
<name>A0A0F4V661_PSEFL</name>
<dbReference type="Proteomes" id="UP000033400">
    <property type="component" value="Unassembled WGS sequence"/>
</dbReference>
<comment type="caution">
    <text evidence="1">The sequence shown here is derived from an EMBL/GenBank/DDBJ whole genome shotgun (WGS) entry which is preliminary data.</text>
</comment>